<evidence type="ECO:0000313" key="3">
    <source>
        <dbReference type="Proteomes" id="UP000297245"/>
    </source>
</evidence>
<dbReference type="EMBL" id="ML179252">
    <property type="protein sequence ID" value="THU93330.1"/>
    <property type="molecule type" value="Genomic_DNA"/>
</dbReference>
<dbReference type="AlphaFoldDB" id="A0A4S8LV74"/>
<protein>
    <submittedName>
        <fullName evidence="2">Uncharacterized protein</fullName>
    </submittedName>
</protein>
<proteinExistence type="predicted"/>
<reference evidence="2 3" key="1">
    <citation type="journal article" date="2019" name="Nat. Ecol. Evol.">
        <title>Megaphylogeny resolves global patterns of mushroom evolution.</title>
        <authorList>
            <person name="Varga T."/>
            <person name="Krizsan K."/>
            <person name="Foldi C."/>
            <person name="Dima B."/>
            <person name="Sanchez-Garcia M."/>
            <person name="Sanchez-Ramirez S."/>
            <person name="Szollosi G.J."/>
            <person name="Szarkandi J.G."/>
            <person name="Papp V."/>
            <person name="Albert L."/>
            <person name="Andreopoulos W."/>
            <person name="Angelini C."/>
            <person name="Antonin V."/>
            <person name="Barry K.W."/>
            <person name="Bougher N.L."/>
            <person name="Buchanan P."/>
            <person name="Buyck B."/>
            <person name="Bense V."/>
            <person name="Catcheside P."/>
            <person name="Chovatia M."/>
            <person name="Cooper J."/>
            <person name="Damon W."/>
            <person name="Desjardin D."/>
            <person name="Finy P."/>
            <person name="Geml J."/>
            <person name="Haridas S."/>
            <person name="Hughes K."/>
            <person name="Justo A."/>
            <person name="Karasinski D."/>
            <person name="Kautmanova I."/>
            <person name="Kiss B."/>
            <person name="Kocsube S."/>
            <person name="Kotiranta H."/>
            <person name="LaButti K.M."/>
            <person name="Lechner B.E."/>
            <person name="Liimatainen K."/>
            <person name="Lipzen A."/>
            <person name="Lukacs Z."/>
            <person name="Mihaltcheva S."/>
            <person name="Morgado L.N."/>
            <person name="Niskanen T."/>
            <person name="Noordeloos M.E."/>
            <person name="Ohm R.A."/>
            <person name="Ortiz-Santana B."/>
            <person name="Ovrebo C."/>
            <person name="Racz N."/>
            <person name="Riley R."/>
            <person name="Savchenko A."/>
            <person name="Shiryaev A."/>
            <person name="Soop K."/>
            <person name="Spirin V."/>
            <person name="Szebenyi C."/>
            <person name="Tomsovsky M."/>
            <person name="Tulloss R.E."/>
            <person name="Uehling J."/>
            <person name="Grigoriev I.V."/>
            <person name="Vagvolgyi C."/>
            <person name="Papp T."/>
            <person name="Martin F.M."/>
            <person name="Miettinen O."/>
            <person name="Hibbett D.S."/>
            <person name="Nagy L.G."/>
        </authorList>
    </citation>
    <scope>NUCLEOTIDE SEQUENCE [LARGE SCALE GENOMIC DNA]</scope>
    <source>
        <strain evidence="2 3">CBS 962.96</strain>
    </source>
</reference>
<accession>A0A4S8LV74</accession>
<keyword evidence="3" id="KW-1185">Reference proteome</keyword>
<evidence type="ECO:0000256" key="1">
    <source>
        <dbReference type="SAM" id="Phobius"/>
    </source>
</evidence>
<name>A0A4S8LV74_DENBC</name>
<keyword evidence="1" id="KW-0472">Membrane</keyword>
<keyword evidence="1" id="KW-0812">Transmembrane</keyword>
<organism evidence="2 3">
    <name type="scientific">Dendrothele bispora (strain CBS 962.96)</name>
    <dbReference type="NCBI Taxonomy" id="1314807"/>
    <lineage>
        <taxon>Eukaryota</taxon>
        <taxon>Fungi</taxon>
        <taxon>Dikarya</taxon>
        <taxon>Basidiomycota</taxon>
        <taxon>Agaricomycotina</taxon>
        <taxon>Agaricomycetes</taxon>
        <taxon>Agaricomycetidae</taxon>
        <taxon>Agaricales</taxon>
        <taxon>Agaricales incertae sedis</taxon>
        <taxon>Dendrothele</taxon>
    </lineage>
</organism>
<feature type="transmembrane region" description="Helical" evidence="1">
    <location>
        <begin position="33"/>
        <end position="54"/>
    </location>
</feature>
<dbReference type="Proteomes" id="UP000297245">
    <property type="component" value="Unassembled WGS sequence"/>
</dbReference>
<keyword evidence="1" id="KW-1133">Transmembrane helix</keyword>
<gene>
    <name evidence="2" type="ORF">K435DRAFT_195135</name>
</gene>
<sequence>MHFILIVQQYVSVCNHNLVQKNGALNNFSRFTIFVRCLWTSLFLFSLLSLYYMYNPDSKPPQKTTYLVRVRSSAKDLPKRQYFHTHSCRRHTAPINTQLSWKVHQTTRPTTKNVRFLKVC</sequence>
<evidence type="ECO:0000313" key="2">
    <source>
        <dbReference type="EMBL" id="THU93330.1"/>
    </source>
</evidence>